<evidence type="ECO:0000256" key="2">
    <source>
        <dbReference type="ARBA" id="ARBA00022475"/>
    </source>
</evidence>
<dbReference type="NCBIfam" id="NF008102">
    <property type="entry name" value="PRK10847.1"/>
    <property type="match status" value="1"/>
</dbReference>
<dbReference type="GO" id="GO:0005886">
    <property type="term" value="C:plasma membrane"/>
    <property type="evidence" value="ECO:0007669"/>
    <property type="project" value="UniProtKB-SubCell"/>
</dbReference>
<evidence type="ECO:0000256" key="1">
    <source>
        <dbReference type="ARBA" id="ARBA00004651"/>
    </source>
</evidence>
<evidence type="ECO:0000256" key="6">
    <source>
        <dbReference type="SAM" id="Phobius"/>
    </source>
</evidence>
<comment type="caution">
    <text evidence="8">The sequence shown here is derived from an EMBL/GenBank/DDBJ whole genome shotgun (WGS) entry which is preliminary data.</text>
</comment>
<feature type="transmembrane region" description="Helical" evidence="6">
    <location>
        <begin position="42"/>
        <end position="61"/>
    </location>
</feature>
<protein>
    <recommendedName>
        <fullName evidence="7">VTT domain-containing protein</fullName>
    </recommendedName>
</protein>
<feature type="transmembrane region" description="Helical" evidence="6">
    <location>
        <begin position="228"/>
        <end position="250"/>
    </location>
</feature>
<keyword evidence="4 6" id="KW-1133">Transmembrane helix</keyword>
<evidence type="ECO:0000256" key="4">
    <source>
        <dbReference type="ARBA" id="ARBA00022989"/>
    </source>
</evidence>
<feature type="transmembrane region" description="Helical" evidence="6">
    <location>
        <begin position="132"/>
        <end position="159"/>
    </location>
</feature>
<evidence type="ECO:0000313" key="8">
    <source>
        <dbReference type="EMBL" id="KAK9813226.1"/>
    </source>
</evidence>
<sequence>MHGPVENRPDEHKGFRDTFCNNLMTLSVLAPVPMHSKSDLFVPKRVGLAILCSAVFALWLVSPEGAVASAAHSSFSLSGAAKGILDFALHLDKHLSEIVIKHGQTTYGILFAIVFCETGLVLTPFLPGDSLLFAAGAFAALGSLNFGLLLVTFITAAIIGDAVNYAVGNFLGAKAIESNLIKKAYIDKTEEFYSKYGGKTVVLARFVPIVRTFAPFVAGVGNMSYSQFALYNVGGAVLWSVLFTGAGFFFGNLPFVQHNFTLVVLAIVAVSVLPIAWEIWAAKRKPQPPSIDDMRPGGYVRP</sequence>
<gene>
    <name evidence="8" type="ORF">WJX72_011017</name>
</gene>
<dbReference type="InterPro" id="IPR058127">
    <property type="entry name" value="DedA"/>
</dbReference>
<feature type="transmembrane region" description="Helical" evidence="6">
    <location>
        <begin position="262"/>
        <end position="280"/>
    </location>
</feature>
<keyword evidence="5 6" id="KW-0472">Membrane</keyword>
<keyword evidence="9" id="KW-1185">Reference proteome</keyword>
<evidence type="ECO:0000313" key="9">
    <source>
        <dbReference type="Proteomes" id="UP001489004"/>
    </source>
</evidence>
<dbReference type="AlphaFoldDB" id="A0AAW1PXN6"/>
<proteinExistence type="predicted"/>
<accession>A0AAW1PXN6</accession>
<keyword evidence="3 6" id="KW-0812">Transmembrane</keyword>
<evidence type="ECO:0000256" key="5">
    <source>
        <dbReference type="ARBA" id="ARBA00023136"/>
    </source>
</evidence>
<keyword evidence="2" id="KW-1003">Cell membrane</keyword>
<feature type="domain" description="VTT" evidence="7">
    <location>
        <begin position="126"/>
        <end position="247"/>
    </location>
</feature>
<dbReference type="InterPro" id="IPR032816">
    <property type="entry name" value="VTT_dom"/>
</dbReference>
<dbReference type="PANTHER" id="PTHR30353:SF0">
    <property type="entry name" value="TRANSMEMBRANE PROTEIN"/>
    <property type="match status" value="1"/>
</dbReference>
<evidence type="ECO:0000259" key="7">
    <source>
        <dbReference type="Pfam" id="PF09335"/>
    </source>
</evidence>
<evidence type="ECO:0000256" key="3">
    <source>
        <dbReference type="ARBA" id="ARBA00022692"/>
    </source>
</evidence>
<dbReference type="Pfam" id="PF09335">
    <property type="entry name" value="VTT_dom"/>
    <property type="match status" value="1"/>
</dbReference>
<dbReference type="PANTHER" id="PTHR30353">
    <property type="entry name" value="INNER MEMBRANE PROTEIN DEDA-RELATED"/>
    <property type="match status" value="1"/>
</dbReference>
<organism evidence="8 9">
    <name type="scientific">[Myrmecia] bisecta</name>
    <dbReference type="NCBI Taxonomy" id="41462"/>
    <lineage>
        <taxon>Eukaryota</taxon>
        <taxon>Viridiplantae</taxon>
        <taxon>Chlorophyta</taxon>
        <taxon>core chlorophytes</taxon>
        <taxon>Trebouxiophyceae</taxon>
        <taxon>Trebouxiales</taxon>
        <taxon>Trebouxiaceae</taxon>
        <taxon>Myrmecia</taxon>
    </lineage>
</organism>
<name>A0AAW1PXN6_9CHLO</name>
<dbReference type="EMBL" id="JALJOR010000008">
    <property type="protein sequence ID" value="KAK9813226.1"/>
    <property type="molecule type" value="Genomic_DNA"/>
</dbReference>
<dbReference type="InterPro" id="IPR032818">
    <property type="entry name" value="DedA-like"/>
</dbReference>
<dbReference type="Proteomes" id="UP001489004">
    <property type="component" value="Unassembled WGS sequence"/>
</dbReference>
<comment type="subcellular location">
    <subcellularLocation>
        <location evidence="1">Cell membrane</location>
        <topology evidence="1">Multi-pass membrane protein</topology>
    </subcellularLocation>
</comment>
<reference evidence="8 9" key="1">
    <citation type="journal article" date="2024" name="Nat. Commun.">
        <title>Phylogenomics reveals the evolutionary origins of lichenization in chlorophyte algae.</title>
        <authorList>
            <person name="Puginier C."/>
            <person name="Libourel C."/>
            <person name="Otte J."/>
            <person name="Skaloud P."/>
            <person name="Haon M."/>
            <person name="Grisel S."/>
            <person name="Petersen M."/>
            <person name="Berrin J.G."/>
            <person name="Delaux P.M."/>
            <person name="Dal Grande F."/>
            <person name="Keller J."/>
        </authorList>
    </citation>
    <scope>NUCLEOTIDE SEQUENCE [LARGE SCALE GENOMIC DNA]</scope>
    <source>
        <strain evidence="8 9">SAG 2043</strain>
    </source>
</reference>
<feature type="transmembrane region" description="Helical" evidence="6">
    <location>
        <begin position="106"/>
        <end position="126"/>
    </location>
</feature>